<dbReference type="AlphaFoldDB" id="A0A448L723"/>
<keyword evidence="1 4" id="KW-0238">DNA-binding</keyword>
<evidence type="ECO:0000259" key="3">
    <source>
        <dbReference type="Pfam" id="PF18291"/>
    </source>
</evidence>
<protein>
    <submittedName>
        <fullName evidence="4">Putative DNA-binding protein</fullName>
    </submittedName>
</protein>
<proteinExistence type="predicted"/>
<dbReference type="InterPro" id="IPR010992">
    <property type="entry name" value="IHF-like_DNA-bd_dom_sf"/>
</dbReference>
<gene>
    <name evidence="4" type="ORF">NCTC13071_01818</name>
</gene>
<dbReference type="EMBL" id="LR134384">
    <property type="protein sequence ID" value="VEH15807.1"/>
    <property type="molecule type" value="Genomic_DNA"/>
</dbReference>
<evidence type="ECO:0000256" key="2">
    <source>
        <dbReference type="SAM" id="MobiDB-lite"/>
    </source>
</evidence>
<evidence type="ECO:0000256" key="1">
    <source>
        <dbReference type="ARBA" id="ARBA00023125"/>
    </source>
</evidence>
<feature type="domain" description="HU" evidence="3">
    <location>
        <begin position="2"/>
        <end position="116"/>
    </location>
</feature>
<dbReference type="Proteomes" id="UP000274578">
    <property type="component" value="Chromosome 1"/>
</dbReference>
<evidence type="ECO:0000313" key="5">
    <source>
        <dbReference type="Proteomes" id="UP000274578"/>
    </source>
</evidence>
<dbReference type="RefSeq" id="WP_018919190.1">
    <property type="nucleotide sequence ID" value="NZ_LR134384.1"/>
</dbReference>
<dbReference type="Pfam" id="PF18291">
    <property type="entry name" value="HU-HIG"/>
    <property type="match status" value="1"/>
</dbReference>
<dbReference type="GO" id="GO:0003677">
    <property type="term" value="F:DNA binding"/>
    <property type="evidence" value="ECO:0007669"/>
    <property type="project" value="UniProtKB-KW"/>
</dbReference>
<dbReference type="GeneID" id="85012612"/>
<name>A0A448L723_9BACT</name>
<dbReference type="SUPFAM" id="SSF47729">
    <property type="entry name" value="IHF-like DNA-binding proteins"/>
    <property type="match status" value="1"/>
</dbReference>
<feature type="region of interest" description="Disordered" evidence="2">
    <location>
        <begin position="125"/>
        <end position="147"/>
    </location>
</feature>
<dbReference type="KEGG" id="poc:NCTC13071_01818"/>
<accession>A0A448L723</accession>
<dbReference type="InterPro" id="IPR041607">
    <property type="entry name" value="HU-HIG"/>
</dbReference>
<organism evidence="4 5">
    <name type="scientific">Segatella oris</name>
    <dbReference type="NCBI Taxonomy" id="28135"/>
    <lineage>
        <taxon>Bacteria</taxon>
        <taxon>Pseudomonadati</taxon>
        <taxon>Bacteroidota</taxon>
        <taxon>Bacteroidia</taxon>
        <taxon>Bacteroidales</taxon>
        <taxon>Prevotellaceae</taxon>
        <taxon>Segatella</taxon>
    </lineage>
</organism>
<evidence type="ECO:0000313" key="4">
    <source>
        <dbReference type="EMBL" id="VEH15807.1"/>
    </source>
</evidence>
<reference evidence="4 5" key="1">
    <citation type="submission" date="2018-12" db="EMBL/GenBank/DDBJ databases">
        <authorList>
            <consortium name="Pathogen Informatics"/>
        </authorList>
    </citation>
    <scope>NUCLEOTIDE SEQUENCE [LARGE SCALE GENOMIC DNA]</scope>
    <source>
        <strain evidence="4 5">NCTC13071</strain>
    </source>
</reference>
<sequence>MLNYKIYKNKNKKSAGYGRFYARSVINETKNIEQLAEHMSFHNTPFSKGVIKGIITDMVECIRELALAGTAVKLDNLAIFSVGITSKGAESGAAFSPAKHIKAYRLRARPTGKFNAHSLKTATHVQEQTEYQIQKKKKKTETGTPQG</sequence>